<dbReference type="Proteomes" id="UP000291343">
    <property type="component" value="Unassembled WGS sequence"/>
</dbReference>
<keyword evidence="6 9" id="KW-0333">Golgi apparatus</keyword>
<evidence type="ECO:0000256" key="7">
    <source>
        <dbReference type="ARBA" id="ARBA00023136"/>
    </source>
</evidence>
<dbReference type="InterPro" id="IPR018011">
    <property type="entry name" value="Carb_sulfotrans_8-10"/>
</dbReference>
<keyword evidence="11" id="KW-1185">Reference proteome</keyword>
<protein>
    <recommendedName>
        <fullName evidence="9">Carbohydrate sulfotransferase</fullName>
        <ecNumber evidence="9">2.8.2.-</ecNumber>
    </recommendedName>
</protein>
<keyword evidence="7 9" id="KW-0472">Membrane</keyword>
<keyword evidence="5 9" id="KW-1133">Transmembrane helix</keyword>
<evidence type="ECO:0000256" key="6">
    <source>
        <dbReference type="ARBA" id="ARBA00023034"/>
    </source>
</evidence>
<dbReference type="InParanoid" id="A0A482XJB1"/>
<dbReference type="PANTHER" id="PTHR12137:SF63">
    <property type="entry name" value="CARBOHYDRATE SULFOTRANSFERASE"/>
    <property type="match status" value="1"/>
</dbReference>
<dbReference type="GO" id="GO:0016051">
    <property type="term" value="P:carbohydrate biosynthetic process"/>
    <property type="evidence" value="ECO:0007669"/>
    <property type="project" value="InterPro"/>
</dbReference>
<dbReference type="EC" id="2.8.2.-" evidence="9"/>
<name>A0A482XJB1_LAOST</name>
<evidence type="ECO:0000256" key="4">
    <source>
        <dbReference type="ARBA" id="ARBA00022692"/>
    </source>
</evidence>
<gene>
    <name evidence="10" type="ORF">LSTR_LSTR014471</name>
</gene>
<feature type="transmembrane region" description="Helical" evidence="9">
    <location>
        <begin position="20"/>
        <end position="38"/>
    </location>
</feature>
<dbReference type="InterPro" id="IPR005331">
    <property type="entry name" value="Sulfotransferase"/>
</dbReference>
<keyword evidence="4 9" id="KW-0812">Transmembrane</keyword>
<evidence type="ECO:0000256" key="8">
    <source>
        <dbReference type="ARBA" id="ARBA00023180"/>
    </source>
</evidence>
<keyword evidence="9" id="KW-0119">Carbohydrate metabolism</keyword>
<comment type="subcellular location">
    <subcellularLocation>
        <location evidence="1 9">Golgi apparatus membrane</location>
        <topology evidence="1 9">Single-pass type II membrane protein</topology>
    </subcellularLocation>
</comment>
<keyword evidence="8 9" id="KW-0325">Glycoprotein</keyword>
<evidence type="ECO:0000256" key="2">
    <source>
        <dbReference type="ARBA" id="ARBA00006339"/>
    </source>
</evidence>
<dbReference type="GO" id="GO:0008146">
    <property type="term" value="F:sulfotransferase activity"/>
    <property type="evidence" value="ECO:0007669"/>
    <property type="project" value="InterPro"/>
</dbReference>
<keyword evidence="9" id="KW-0735">Signal-anchor</keyword>
<dbReference type="AlphaFoldDB" id="A0A482XJB1"/>
<dbReference type="FunCoup" id="A0A482XJB1">
    <property type="interactions" value="27"/>
</dbReference>
<dbReference type="PANTHER" id="PTHR12137">
    <property type="entry name" value="CARBOHYDRATE SULFOTRANSFERASE"/>
    <property type="match status" value="1"/>
</dbReference>
<dbReference type="EMBL" id="QKKF02008682">
    <property type="protein sequence ID" value="RZF45589.1"/>
    <property type="molecule type" value="Genomic_DNA"/>
</dbReference>
<evidence type="ECO:0000313" key="11">
    <source>
        <dbReference type="Proteomes" id="UP000291343"/>
    </source>
</evidence>
<sequence length="344" mass="40095">MRSSTFSAGRCARSSSLAKFTLFVLLTGAYCYLSYLSMPARATASHRAANTERRYSNHTTKTVIHHTTEQAYDWSEVEMRLAERKDRLQNICMSGIVPDMKPNAWEFVIDAKHDLIWGNIFKAASSSWMYNFNLLGGYPDSYLRMVKKNPITLLRARFPRPTVHQLQTSLPSSLSFLIVRDPFHRLLSAYRDKLETVHSPYYRQLAKVIVARYRAKSSRYKGGPTFAEFASYVADSRKSPDEHWAPFYKFCTPCAVNFTVIAKLETLGRDQNYIIHRQKLERILTPNRLQVQNRSQGGLHTKDLIKKYYSKLNRTLMDRLVDIYRLDFELFDYSTQKYYDLLKP</sequence>
<evidence type="ECO:0000256" key="3">
    <source>
        <dbReference type="ARBA" id="ARBA00022679"/>
    </source>
</evidence>
<organism evidence="10 11">
    <name type="scientific">Laodelphax striatellus</name>
    <name type="common">Small brown planthopper</name>
    <name type="synonym">Delphax striatella</name>
    <dbReference type="NCBI Taxonomy" id="195883"/>
    <lineage>
        <taxon>Eukaryota</taxon>
        <taxon>Metazoa</taxon>
        <taxon>Ecdysozoa</taxon>
        <taxon>Arthropoda</taxon>
        <taxon>Hexapoda</taxon>
        <taxon>Insecta</taxon>
        <taxon>Pterygota</taxon>
        <taxon>Neoptera</taxon>
        <taxon>Paraneoptera</taxon>
        <taxon>Hemiptera</taxon>
        <taxon>Auchenorrhyncha</taxon>
        <taxon>Fulgoroidea</taxon>
        <taxon>Delphacidae</taxon>
        <taxon>Criomorphinae</taxon>
        <taxon>Laodelphax</taxon>
    </lineage>
</organism>
<comment type="caution">
    <text evidence="10">The sequence shown here is derived from an EMBL/GenBank/DDBJ whole genome shotgun (WGS) entry which is preliminary data.</text>
</comment>
<dbReference type="GO" id="GO:0000139">
    <property type="term" value="C:Golgi membrane"/>
    <property type="evidence" value="ECO:0007669"/>
    <property type="project" value="UniProtKB-SubCell"/>
</dbReference>
<evidence type="ECO:0000313" key="10">
    <source>
        <dbReference type="EMBL" id="RZF45589.1"/>
    </source>
</evidence>
<proteinExistence type="inferred from homology"/>
<dbReference type="Pfam" id="PF03567">
    <property type="entry name" value="Sulfotransfer_2"/>
    <property type="match status" value="1"/>
</dbReference>
<evidence type="ECO:0000256" key="1">
    <source>
        <dbReference type="ARBA" id="ARBA00004323"/>
    </source>
</evidence>
<evidence type="ECO:0000256" key="9">
    <source>
        <dbReference type="RuleBase" id="RU364020"/>
    </source>
</evidence>
<accession>A0A482XJB1</accession>
<reference evidence="10 11" key="1">
    <citation type="journal article" date="2017" name="Gigascience">
        <title>Genome sequence of the small brown planthopper, Laodelphax striatellus.</title>
        <authorList>
            <person name="Zhu J."/>
            <person name="Jiang F."/>
            <person name="Wang X."/>
            <person name="Yang P."/>
            <person name="Bao Y."/>
            <person name="Zhao W."/>
            <person name="Wang W."/>
            <person name="Lu H."/>
            <person name="Wang Q."/>
            <person name="Cui N."/>
            <person name="Li J."/>
            <person name="Chen X."/>
            <person name="Luo L."/>
            <person name="Yu J."/>
            <person name="Kang L."/>
            <person name="Cui F."/>
        </authorList>
    </citation>
    <scope>NUCLEOTIDE SEQUENCE [LARGE SCALE GENOMIC DNA]</scope>
    <source>
        <strain evidence="10">Lst14</strain>
    </source>
</reference>
<keyword evidence="3 9" id="KW-0808">Transferase</keyword>
<comment type="similarity">
    <text evidence="2 9">Belongs to the sulfotransferase 2 family.</text>
</comment>
<dbReference type="STRING" id="195883.A0A482XJB1"/>
<evidence type="ECO:0000256" key="5">
    <source>
        <dbReference type="ARBA" id="ARBA00022989"/>
    </source>
</evidence>
<dbReference type="OrthoDB" id="2019940at2759"/>